<dbReference type="Proteomes" id="UP000231791">
    <property type="component" value="Chromosome"/>
</dbReference>
<accession>A0A2K8PSN6</accession>
<sequence length="343" mass="37311">MERYVYDFTEGGPDIAGLLGDKGAGLAEMTRLGLPVPPGFTVTSEACRVFMATGAPPGGLEEQIAHHLAALERATGKRLGQVDDPLLLSVRSGALSPGRSDTVLDVGLNDLSVLGLGKTPERERFAWDSYRRLVHMFGSTIMGVDGSLFEDVMGRLVRRRAVADDSRLDNVDLIRLVQSFKDLIVERTGEEFPQDPAEQLRRAVLAVFTASDGERARGPRHRERVPEHVGTAVTVQTMVFGNLAPDSGSGIVFVRDPATGRPGVHGDYLPNAQGEDVVAGIRTTLPLERLAELDPAAYGRLRDCVDRLEAEHEDLYAVEFTIERGTLWMLEARVGDRAVSDAL</sequence>
<name>A0A2K8PSN6_STRLA</name>
<dbReference type="SUPFAM" id="SSF56059">
    <property type="entry name" value="Glutathione synthetase ATP-binding domain-like"/>
    <property type="match status" value="1"/>
</dbReference>
<dbReference type="GO" id="GO:0005524">
    <property type="term" value="F:ATP binding"/>
    <property type="evidence" value="ECO:0007669"/>
    <property type="project" value="InterPro"/>
</dbReference>
<dbReference type="GO" id="GO:0050242">
    <property type="term" value="F:pyruvate, phosphate dikinase activity"/>
    <property type="evidence" value="ECO:0007669"/>
    <property type="project" value="UniProtKB-EC"/>
</dbReference>
<dbReference type="KEGG" id="slx:SLAV_34370"/>
<dbReference type="InterPro" id="IPR010121">
    <property type="entry name" value="Pyruvate_phosphate_dikinase"/>
</dbReference>
<keyword evidence="2" id="KW-0418">Kinase</keyword>
<evidence type="ECO:0000313" key="2">
    <source>
        <dbReference type="EMBL" id="ATZ28645.1"/>
    </source>
</evidence>
<dbReference type="Pfam" id="PF01326">
    <property type="entry name" value="PPDK_N"/>
    <property type="match status" value="1"/>
</dbReference>
<dbReference type="RefSeq" id="WP_051841215.1">
    <property type="nucleotide sequence ID" value="NZ_JOEW01000029.1"/>
</dbReference>
<proteinExistence type="predicted"/>
<dbReference type="InterPro" id="IPR013815">
    <property type="entry name" value="ATP_grasp_subdomain_1"/>
</dbReference>
<keyword evidence="2" id="KW-0808">Transferase</keyword>
<dbReference type="Gene3D" id="3.30.470.20">
    <property type="entry name" value="ATP-grasp fold, B domain"/>
    <property type="match status" value="1"/>
</dbReference>
<dbReference type="OrthoDB" id="9765468at2"/>
<dbReference type="GO" id="GO:0016301">
    <property type="term" value="F:kinase activity"/>
    <property type="evidence" value="ECO:0007669"/>
    <property type="project" value="UniProtKB-KW"/>
</dbReference>
<dbReference type="PANTHER" id="PTHR22931">
    <property type="entry name" value="PHOSPHOENOLPYRUVATE DIKINASE-RELATED"/>
    <property type="match status" value="1"/>
</dbReference>
<gene>
    <name evidence="2" type="primary">ppdK2</name>
    <name evidence="2" type="ORF">SLAV_34370</name>
</gene>
<reference evidence="2 3" key="1">
    <citation type="submission" date="2017-11" db="EMBL/GenBank/DDBJ databases">
        <title>Complete genome sequence of Streptomyces lavendulae subsp. lavendulae CCM 3239 (formerly 'Streptomyces aureofaciens CCM 3239'), the producer of the angucycline-type antibiotic auricin.</title>
        <authorList>
            <person name="Busche T."/>
            <person name="Novakova R."/>
            <person name="Al'Dilaimi A."/>
            <person name="Homerova D."/>
            <person name="Feckova L."/>
            <person name="Rezuchova B."/>
            <person name="Mingyar E."/>
            <person name="Csolleiova D."/>
            <person name="Bekeova C."/>
            <person name="Winkler A."/>
            <person name="Sevcikova B."/>
            <person name="Kalinowski J."/>
            <person name="Kormanec J."/>
            <person name="Ruckert C."/>
        </authorList>
    </citation>
    <scope>NUCLEOTIDE SEQUENCE [LARGE SCALE GENOMIC DNA]</scope>
    <source>
        <strain evidence="2 3">CCM 3239</strain>
    </source>
</reference>
<dbReference type="EC" id="2.7.9.1" evidence="2"/>
<dbReference type="Gene3D" id="1.20.80.30">
    <property type="match status" value="1"/>
</dbReference>
<feature type="domain" description="Pyruvate phosphate dikinase AMP/ATP-binding" evidence="1">
    <location>
        <begin position="60"/>
        <end position="283"/>
    </location>
</feature>
<dbReference type="InterPro" id="IPR002192">
    <property type="entry name" value="PPDK_AMP/ATP-bd"/>
</dbReference>
<evidence type="ECO:0000259" key="1">
    <source>
        <dbReference type="Pfam" id="PF01326"/>
    </source>
</evidence>
<dbReference type="EMBL" id="CP024985">
    <property type="protein sequence ID" value="ATZ28645.1"/>
    <property type="molecule type" value="Genomic_DNA"/>
</dbReference>
<keyword evidence="2" id="KW-0670">Pyruvate</keyword>
<protein>
    <submittedName>
        <fullName evidence="2">Pyruvate, phosphate dikinase</fullName>
        <ecNumber evidence="2">2.7.9.1</ecNumber>
    </submittedName>
</protein>
<dbReference type="AlphaFoldDB" id="A0A2K8PSN6"/>
<dbReference type="Gene3D" id="3.30.1490.20">
    <property type="entry name" value="ATP-grasp fold, A domain"/>
    <property type="match status" value="1"/>
</dbReference>
<evidence type="ECO:0000313" key="3">
    <source>
        <dbReference type="Proteomes" id="UP000231791"/>
    </source>
</evidence>
<keyword evidence="3" id="KW-1185">Reference proteome</keyword>
<dbReference type="PANTHER" id="PTHR22931:SF9">
    <property type="entry name" value="PYRUVATE, PHOSPHATE DIKINASE 1, CHLOROPLASTIC"/>
    <property type="match status" value="1"/>
</dbReference>
<organism evidence="2 3">
    <name type="scientific">Streptomyces lavendulae subsp. lavendulae</name>
    <dbReference type="NCBI Taxonomy" id="58340"/>
    <lineage>
        <taxon>Bacteria</taxon>
        <taxon>Bacillati</taxon>
        <taxon>Actinomycetota</taxon>
        <taxon>Actinomycetes</taxon>
        <taxon>Kitasatosporales</taxon>
        <taxon>Streptomycetaceae</taxon>
        <taxon>Streptomyces</taxon>
    </lineage>
</organism>